<dbReference type="OrthoDB" id="1707441at2"/>
<protein>
    <submittedName>
        <fullName evidence="1">Uncharacterized protein</fullName>
    </submittedName>
</protein>
<sequence length="170" mass="19584">MEDEFVFLPMQIFTQVEASEIVAYNAKTARYGLTLTPEQATELTQTRSRSLAATGRVEFSGGIIGKLIEAFADSPYLQQREYAKTLNELVEAFYNYKNETLDTLSDDELIALMKDYYNRRSGGSLELLTGRELEKLARGIRFEGLTMEEESDEQDGEDDYGYWGWYKFER</sequence>
<dbReference type="RefSeq" id="WP_092637602.1">
    <property type="nucleotide sequence ID" value="NZ_FNID01000002.1"/>
</dbReference>
<name>A0A1G9UQD8_9FIRM</name>
<dbReference type="STRING" id="258515.SAMN05192585_10290"/>
<accession>A0A1G9UQD8</accession>
<dbReference type="AlphaFoldDB" id="A0A1G9UQD8"/>
<evidence type="ECO:0000313" key="2">
    <source>
        <dbReference type="Proteomes" id="UP000199182"/>
    </source>
</evidence>
<proteinExistence type="predicted"/>
<dbReference type="EMBL" id="FNID01000002">
    <property type="protein sequence ID" value="SDM62139.1"/>
    <property type="molecule type" value="Genomic_DNA"/>
</dbReference>
<dbReference type="InterPro" id="IPR046286">
    <property type="entry name" value="DUF6323"/>
</dbReference>
<reference evidence="1 2" key="1">
    <citation type="submission" date="2016-10" db="EMBL/GenBank/DDBJ databases">
        <authorList>
            <person name="de Groot N.N."/>
        </authorList>
    </citation>
    <scope>NUCLEOTIDE SEQUENCE [LARGE SCALE GENOMIC DNA]</scope>
    <source>
        <strain evidence="1 2">CGMCC 1.5012</strain>
    </source>
</reference>
<evidence type="ECO:0000313" key="1">
    <source>
        <dbReference type="EMBL" id="SDM62139.1"/>
    </source>
</evidence>
<dbReference type="Pfam" id="PF19848">
    <property type="entry name" value="DUF6323"/>
    <property type="match status" value="1"/>
</dbReference>
<organism evidence="1 2">
    <name type="scientific">Acetanaerobacterium elongatum</name>
    <dbReference type="NCBI Taxonomy" id="258515"/>
    <lineage>
        <taxon>Bacteria</taxon>
        <taxon>Bacillati</taxon>
        <taxon>Bacillota</taxon>
        <taxon>Clostridia</taxon>
        <taxon>Eubacteriales</taxon>
        <taxon>Oscillospiraceae</taxon>
        <taxon>Acetanaerobacterium</taxon>
    </lineage>
</organism>
<dbReference type="Proteomes" id="UP000199182">
    <property type="component" value="Unassembled WGS sequence"/>
</dbReference>
<gene>
    <name evidence="1" type="ORF">SAMN05192585_10290</name>
</gene>
<keyword evidence="2" id="KW-1185">Reference proteome</keyword>